<dbReference type="InterPro" id="IPR036691">
    <property type="entry name" value="Endo/exonu/phosph_ase_sf"/>
</dbReference>
<evidence type="ECO:0000313" key="3">
    <source>
        <dbReference type="Proteomes" id="UP001159405"/>
    </source>
</evidence>
<protein>
    <recommendedName>
        <fullName evidence="4">Endonuclease/exonuclease/phosphatase domain-containing protein</fullName>
    </recommendedName>
</protein>
<feature type="region of interest" description="Disordered" evidence="1">
    <location>
        <begin position="150"/>
        <end position="172"/>
    </location>
</feature>
<proteinExistence type="predicted"/>
<reference evidence="2 3" key="1">
    <citation type="submission" date="2022-05" db="EMBL/GenBank/DDBJ databases">
        <authorList>
            <consortium name="Genoscope - CEA"/>
            <person name="William W."/>
        </authorList>
    </citation>
    <scope>NUCLEOTIDE SEQUENCE [LARGE SCALE GENOMIC DNA]</scope>
</reference>
<organism evidence="2 3">
    <name type="scientific">Porites lobata</name>
    <dbReference type="NCBI Taxonomy" id="104759"/>
    <lineage>
        <taxon>Eukaryota</taxon>
        <taxon>Metazoa</taxon>
        <taxon>Cnidaria</taxon>
        <taxon>Anthozoa</taxon>
        <taxon>Hexacorallia</taxon>
        <taxon>Scleractinia</taxon>
        <taxon>Fungiina</taxon>
        <taxon>Poritidae</taxon>
        <taxon>Porites</taxon>
    </lineage>
</organism>
<dbReference type="SUPFAM" id="SSF56219">
    <property type="entry name" value="DNase I-like"/>
    <property type="match status" value="1"/>
</dbReference>
<accession>A0ABN8Q514</accession>
<keyword evidence="3" id="KW-1185">Reference proteome</keyword>
<gene>
    <name evidence="2" type="ORF">PLOB_00002229</name>
</gene>
<dbReference type="Gene3D" id="3.60.10.10">
    <property type="entry name" value="Endonuclease/exonuclease/phosphatase"/>
    <property type="match status" value="1"/>
</dbReference>
<dbReference type="Proteomes" id="UP001159405">
    <property type="component" value="Unassembled WGS sequence"/>
</dbReference>
<evidence type="ECO:0000256" key="1">
    <source>
        <dbReference type="SAM" id="MobiDB-lite"/>
    </source>
</evidence>
<evidence type="ECO:0008006" key="4">
    <source>
        <dbReference type="Google" id="ProtNLM"/>
    </source>
</evidence>
<dbReference type="EMBL" id="CALNXK010000107">
    <property type="protein sequence ID" value="CAH3157379.1"/>
    <property type="molecule type" value="Genomic_DNA"/>
</dbReference>
<name>A0ABN8Q514_9CNID</name>
<comment type="caution">
    <text evidence="2">The sequence shown here is derived from an EMBL/GenBank/DDBJ whole genome shotgun (WGS) entry which is preliminary data.</text>
</comment>
<sequence>MSMKYFCECQIAVNVLINFATKLGPTYSGNMGHDNEFNLLSTNVRGIRTFEKRKAVFSWLVNSDADIFFLQKTYSARDIENIWRKQWKGEVFFSHGSNHSRGIDSQVPEQFLFFKDVLDILKGARAEQDHPFILGRDFNVILDHVIDAQGGNSKRKDSRKIIDGSSEGKLTTDPKQIMNELEAFYSDLSDGGACANTGSCSSF</sequence>
<evidence type="ECO:0000313" key="2">
    <source>
        <dbReference type="EMBL" id="CAH3157379.1"/>
    </source>
</evidence>